<evidence type="ECO:0000256" key="13">
    <source>
        <dbReference type="ARBA" id="ARBA00023242"/>
    </source>
</evidence>
<protein>
    <recommendedName>
        <fullName evidence="5">COP9 signalosome complex subunit 5</fullName>
    </recommendedName>
</protein>
<dbReference type="Proteomes" id="UP000094336">
    <property type="component" value="Unassembled WGS sequence"/>
</dbReference>
<keyword evidence="8" id="KW-0479">Metal-binding</keyword>
<evidence type="ECO:0000259" key="15">
    <source>
        <dbReference type="PROSITE" id="PS50249"/>
    </source>
</evidence>
<evidence type="ECO:0000313" key="16">
    <source>
        <dbReference type="EMBL" id="ODQ79551.1"/>
    </source>
</evidence>
<keyword evidence="12" id="KW-0482">Metalloprotease</keyword>
<dbReference type="CDD" id="cd08069">
    <property type="entry name" value="MPN_RPN11_CSN5"/>
    <property type="match status" value="1"/>
</dbReference>
<dbReference type="Gene3D" id="3.40.140.10">
    <property type="entry name" value="Cytidine Deaminase, domain 2"/>
    <property type="match status" value="1"/>
</dbReference>
<evidence type="ECO:0000256" key="5">
    <source>
        <dbReference type="ARBA" id="ARBA00014880"/>
    </source>
</evidence>
<accession>A0A1E3QPG3</accession>
<evidence type="ECO:0000256" key="10">
    <source>
        <dbReference type="ARBA" id="ARBA00022801"/>
    </source>
</evidence>
<dbReference type="AlphaFoldDB" id="A0A1E3QPG3"/>
<dbReference type="Pfam" id="PF01398">
    <property type="entry name" value="JAB"/>
    <property type="match status" value="1"/>
</dbReference>
<feature type="region of interest" description="Disordered" evidence="14">
    <location>
        <begin position="357"/>
        <end position="380"/>
    </location>
</feature>
<dbReference type="OrthoDB" id="605656at2759"/>
<dbReference type="InterPro" id="IPR050242">
    <property type="entry name" value="JAMM_MPN+_peptidase_M67A"/>
</dbReference>
<dbReference type="FunFam" id="3.40.140.10:FF:000203">
    <property type="entry name" value="COP9 signalosome complex subunit 5"/>
    <property type="match status" value="1"/>
</dbReference>
<evidence type="ECO:0000256" key="11">
    <source>
        <dbReference type="ARBA" id="ARBA00022833"/>
    </source>
</evidence>
<evidence type="ECO:0000256" key="7">
    <source>
        <dbReference type="ARBA" id="ARBA00022670"/>
    </source>
</evidence>
<evidence type="ECO:0000256" key="12">
    <source>
        <dbReference type="ARBA" id="ARBA00023049"/>
    </source>
</evidence>
<dbReference type="GO" id="GO:0006508">
    <property type="term" value="P:proteolysis"/>
    <property type="evidence" value="ECO:0007669"/>
    <property type="project" value="UniProtKB-KW"/>
</dbReference>
<dbReference type="GO" id="GO:0046872">
    <property type="term" value="F:metal ion binding"/>
    <property type="evidence" value="ECO:0007669"/>
    <property type="project" value="UniProtKB-KW"/>
</dbReference>
<dbReference type="SUPFAM" id="SSF102712">
    <property type="entry name" value="JAB1/MPN domain"/>
    <property type="match status" value="1"/>
</dbReference>
<dbReference type="EMBL" id="KV454432">
    <property type="protein sequence ID" value="ODQ79551.1"/>
    <property type="molecule type" value="Genomic_DNA"/>
</dbReference>
<dbReference type="RefSeq" id="XP_018984879.1">
    <property type="nucleotide sequence ID" value="XM_019129086.1"/>
</dbReference>
<sequence>MCKPNLAYELACEPGLTASTQPAALAALPFAHSLFEQSAALLAQLQAEKPWKRNPNYFQKAYISSLALMKMTIHAHSGGDIEVMGMMLGKLVAGGIVVLDAYALPVEGTETRVNAHEDSYEFMVQYLESYNKTAGRDGDRIVGWYHSHPGYGCWLSGIDVATEKLQQKFQDPFLAVVIDPHQTMRQGRVEIGAFRTYEDGTRDTGTHTAGTLKGTRAPKIPKSKAEDFGAHADDYYALAVELFKSEVDNAVLETCVATSWTAALAETPQTSQMRGLTESVAGYVLALKDTRALGVAHSLKETLRGTLATRVEDNLSFGQGEMSDGDDKHISDVFDMDSESDVGSGPVRLRVHRLAGRGMKRPPGGHALEGKKPRGTESTVPVNTRLAALAKQARAAGADESRALAFLQVQKGLFLQERK</sequence>
<keyword evidence="6" id="KW-0963">Cytoplasm</keyword>
<organism evidence="16 17">
    <name type="scientific">Babjeviella inositovora NRRL Y-12698</name>
    <dbReference type="NCBI Taxonomy" id="984486"/>
    <lineage>
        <taxon>Eukaryota</taxon>
        <taxon>Fungi</taxon>
        <taxon>Dikarya</taxon>
        <taxon>Ascomycota</taxon>
        <taxon>Saccharomycotina</taxon>
        <taxon>Pichiomycetes</taxon>
        <taxon>Serinales incertae sedis</taxon>
        <taxon>Babjeviella</taxon>
    </lineage>
</organism>
<reference evidence="17" key="1">
    <citation type="submission" date="2016-05" db="EMBL/GenBank/DDBJ databases">
        <title>Comparative genomics of biotechnologically important yeasts.</title>
        <authorList>
            <consortium name="DOE Joint Genome Institute"/>
            <person name="Riley R."/>
            <person name="Haridas S."/>
            <person name="Wolfe K.H."/>
            <person name="Lopes M.R."/>
            <person name="Hittinger C.T."/>
            <person name="Goker M."/>
            <person name="Salamov A."/>
            <person name="Wisecaver J."/>
            <person name="Long T.M."/>
            <person name="Aerts A.L."/>
            <person name="Barry K."/>
            <person name="Choi C."/>
            <person name="Clum A."/>
            <person name="Coughlan A.Y."/>
            <person name="Deshpande S."/>
            <person name="Douglass A.P."/>
            <person name="Hanson S.J."/>
            <person name="Klenk H.-P."/>
            <person name="Labutti K."/>
            <person name="Lapidus A."/>
            <person name="Lindquist E."/>
            <person name="Lipzen A."/>
            <person name="Meier-Kolthoff J.P."/>
            <person name="Ohm R.A."/>
            <person name="Otillar R.P."/>
            <person name="Pangilinan J."/>
            <person name="Peng Y."/>
            <person name="Rokas A."/>
            <person name="Rosa C.A."/>
            <person name="Scheuner C."/>
            <person name="Sibirny A.A."/>
            <person name="Slot J.C."/>
            <person name="Stielow J.B."/>
            <person name="Sun H."/>
            <person name="Kurtzman C.P."/>
            <person name="Blackwell M."/>
            <person name="Grigoriev I.V."/>
            <person name="Jeffries T.W."/>
        </authorList>
    </citation>
    <scope>NUCLEOTIDE SEQUENCE [LARGE SCALE GENOMIC DNA]</scope>
    <source>
        <strain evidence="17">NRRL Y-12698</strain>
    </source>
</reference>
<evidence type="ECO:0000256" key="8">
    <source>
        <dbReference type="ARBA" id="ARBA00022723"/>
    </source>
</evidence>
<dbReference type="GO" id="GO:0008180">
    <property type="term" value="C:COP9 signalosome"/>
    <property type="evidence" value="ECO:0007669"/>
    <property type="project" value="UniProtKB-KW"/>
</dbReference>
<keyword evidence="9" id="KW-0736">Signalosome</keyword>
<keyword evidence="13" id="KW-0539">Nucleus</keyword>
<keyword evidence="10" id="KW-0378">Hydrolase</keyword>
<name>A0A1E3QPG3_9ASCO</name>
<dbReference type="GeneID" id="30146939"/>
<dbReference type="GO" id="GO:0008237">
    <property type="term" value="F:metallopeptidase activity"/>
    <property type="evidence" value="ECO:0007669"/>
    <property type="project" value="UniProtKB-KW"/>
</dbReference>
<dbReference type="STRING" id="984486.A0A1E3QPG3"/>
<comment type="similarity">
    <text evidence="3">Belongs to the peptidase M67A family. CSN5 subfamily.</text>
</comment>
<dbReference type="PROSITE" id="PS50249">
    <property type="entry name" value="MPN"/>
    <property type="match status" value="1"/>
</dbReference>
<dbReference type="InterPro" id="IPR000555">
    <property type="entry name" value="JAMM/MPN+_dom"/>
</dbReference>
<evidence type="ECO:0000313" key="17">
    <source>
        <dbReference type="Proteomes" id="UP000094336"/>
    </source>
</evidence>
<keyword evidence="11" id="KW-0862">Zinc</keyword>
<dbReference type="GO" id="GO:0005737">
    <property type="term" value="C:cytoplasm"/>
    <property type="evidence" value="ECO:0007669"/>
    <property type="project" value="UniProtKB-SubCell"/>
</dbReference>
<feature type="domain" description="MPN" evidence="15">
    <location>
        <begin position="61"/>
        <end position="200"/>
    </location>
</feature>
<evidence type="ECO:0000256" key="3">
    <source>
        <dbReference type="ARBA" id="ARBA00006008"/>
    </source>
</evidence>
<evidence type="ECO:0000256" key="1">
    <source>
        <dbReference type="ARBA" id="ARBA00004123"/>
    </source>
</evidence>
<gene>
    <name evidence="16" type="ORF">BABINDRAFT_161937</name>
</gene>
<evidence type="ECO:0000256" key="14">
    <source>
        <dbReference type="SAM" id="MobiDB-lite"/>
    </source>
</evidence>
<comment type="subunit">
    <text evidence="4">Component of the COP9 signalosome (CSN) complex.</text>
</comment>
<evidence type="ECO:0000256" key="2">
    <source>
        <dbReference type="ARBA" id="ARBA00004496"/>
    </source>
</evidence>
<keyword evidence="7" id="KW-0645">Protease</keyword>
<comment type="subcellular location">
    <subcellularLocation>
        <location evidence="2">Cytoplasm</location>
    </subcellularLocation>
    <subcellularLocation>
        <location evidence="1">Nucleus</location>
    </subcellularLocation>
</comment>
<proteinExistence type="inferred from homology"/>
<evidence type="ECO:0000256" key="4">
    <source>
        <dbReference type="ARBA" id="ARBA00011098"/>
    </source>
</evidence>
<dbReference type="InterPro" id="IPR037518">
    <property type="entry name" value="MPN"/>
</dbReference>
<evidence type="ECO:0000256" key="6">
    <source>
        <dbReference type="ARBA" id="ARBA00022490"/>
    </source>
</evidence>
<dbReference type="SMART" id="SM00232">
    <property type="entry name" value="JAB_MPN"/>
    <property type="match status" value="1"/>
</dbReference>
<evidence type="ECO:0000256" key="9">
    <source>
        <dbReference type="ARBA" id="ARBA00022790"/>
    </source>
</evidence>
<dbReference type="PANTHER" id="PTHR10410">
    <property type="entry name" value="EUKARYOTIC TRANSLATION INITIATION FACTOR 3 -RELATED"/>
    <property type="match status" value="1"/>
</dbReference>
<keyword evidence="17" id="KW-1185">Reference proteome</keyword>